<dbReference type="GeneID" id="88362263"/>
<evidence type="ECO:0000313" key="3">
    <source>
        <dbReference type="Proteomes" id="UP000076512"/>
    </source>
</evidence>
<proteinExistence type="predicted"/>
<name>A0A164KFA4_9NOCA</name>
<dbReference type="AlphaFoldDB" id="A0A164KFA4"/>
<reference evidence="1 4" key="2">
    <citation type="submission" date="2017-10" db="EMBL/GenBank/DDBJ databases">
        <title>Comparative genomics between pathogenic Norcardia.</title>
        <authorList>
            <person name="Zeng L."/>
        </authorList>
    </citation>
    <scope>NUCLEOTIDE SEQUENCE [LARGE SCALE GENOMIC DNA]</scope>
    <source>
        <strain evidence="1 4">NC_YFY_NT001</strain>
    </source>
</reference>
<dbReference type="STRING" id="455432.AWN90_00735"/>
<dbReference type="OrthoDB" id="4556481at2"/>
<evidence type="ECO:0000313" key="2">
    <source>
        <dbReference type="EMBL" id="KZM71337.1"/>
    </source>
</evidence>
<dbReference type="RefSeq" id="WP_067576745.1">
    <property type="nucleotide sequence ID" value="NZ_CP023778.1"/>
</dbReference>
<sequence length="94" mass="10075">MLNTGYAANGPNVLDPRAGLLDPRTAAVSFGYYAENATEDETIRLCHNGSRPGPTGWWNRHRRIRAGVGFALVANIGFLPAVQDALMSALHALA</sequence>
<accession>A0A164KFA4</accession>
<reference evidence="2 3" key="1">
    <citation type="submission" date="2016-04" db="EMBL/GenBank/DDBJ databases">
        <authorList>
            <person name="Evans L.H."/>
            <person name="Alamgir A."/>
            <person name="Owens N."/>
            <person name="Weber N.D."/>
            <person name="Virtaneva K."/>
            <person name="Barbian K."/>
            <person name="Babar A."/>
            <person name="Rosenke K."/>
        </authorList>
    </citation>
    <scope>NUCLEOTIDE SEQUENCE [LARGE SCALE GENOMIC DNA]</scope>
    <source>
        <strain evidence="2 3">IFM 0406</strain>
    </source>
</reference>
<keyword evidence="3" id="KW-1185">Reference proteome</keyword>
<dbReference type="EMBL" id="CP023778">
    <property type="protein sequence ID" value="ATL70435.1"/>
    <property type="molecule type" value="Genomic_DNA"/>
</dbReference>
<dbReference type="KEGG" id="ntp:CRH09_33910"/>
<organism evidence="2 3">
    <name type="scientific">Nocardia terpenica</name>
    <dbReference type="NCBI Taxonomy" id="455432"/>
    <lineage>
        <taxon>Bacteria</taxon>
        <taxon>Bacillati</taxon>
        <taxon>Actinomycetota</taxon>
        <taxon>Actinomycetes</taxon>
        <taxon>Mycobacteriales</taxon>
        <taxon>Nocardiaceae</taxon>
        <taxon>Nocardia</taxon>
    </lineage>
</organism>
<dbReference type="EMBL" id="LWGR01000012">
    <property type="protein sequence ID" value="KZM71337.1"/>
    <property type="molecule type" value="Genomic_DNA"/>
</dbReference>
<evidence type="ECO:0000313" key="1">
    <source>
        <dbReference type="EMBL" id="ATL70435.1"/>
    </source>
</evidence>
<dbReference type="Proteomes" id="UP000221961">
    <property type="component" value="Chromosome"/>
</dbReference>
<evidence type="ECO:0000313" key="4">
    <source>
        <dbReference type="Proteomes" id="UP000221961"/>
    </source>
</evidence>
<dbReference type="Proteomes" id="UP000076512">
    <property type="component" value="Unassembled WGS sequence"/>
</dbReference>
<protein>
    <submittedName>
        <fullName evidence="2">Uncharacterized protein</fullName>
    </submittedName>
</protein>
<gene>
    <name evidence="2" type="ORF">AWN90_00735</name>
    <name evidence="1" type="ORF">CRH09_33910</name>
</gene>